<dbReference type="InterPro" id="IPR000631">
    <property type="entry name" value="CARKD"/>
</dbReference>
<reference evidence="8" key="2">
    <citation type="journal article" date="2021" name="PeerJ">
        <title>Extensive microbial diversity within the chicken gut microbiome revealed by metagenomics and culture.</title>
        <authorList>
            <person name="Gilroy R."/>
            <person name="Ravi A."/>
            <person name="Getino M."/>
            <person name="Pursley I."/>
            <person name="Horton D.L."/>
            <person name="Alikhan N.F."/>
            <person name="Baker D."/>
            <person name="Gharbi K."/>
            <person name="Hall N."/>
            <person name="Watson M."/>
            <person name="Adriaenssens E.M."/>
            <person name="Foster-Nyarko E."/>
            <person name="Jarju S."/>
            <person name="Secka A."/>
            <person name="Antonio M."/>
            <person name="Oren A."/>
            <person name="Chaudhuri R.R."/>
            <person name="La Ragione R."/>
            <person name="Hildebrand F."/>
            <person name="Pallen M.J."/>
        </authorList>
    </citation>
    <scope>NUCLEOTIDE SEQUENCE</scope>
    <source>
        <strain evidence="8">ChiBcec15-4380</strain>
    </source>
</reference>
<keyword evidence="4 6" id="KW-0520">NAD</keyword>
<comment type="function">
    <text evidence="6">Catalyzes the dehydration of the S-form of NAD(P)HX at the expense of ADP, which is converted to AMP. Together with NAD(P)HX epimerase, which catalyzes the epimerization of the S- and R-forms, the enzyme allows the repair of both epimers of NAD(P)HX, a damaged form of NAD(P)H that is a result of enzymatic or heat-dependent hydration.</text>
</comment>
<comment type="caution">
    <text evidence="8">The sequence shown here is derived from an EMBL/GenBank/DDBJ whole genome shotgun (WGS) entry which is preliminary data.</text>
</comment>
<keyword evidence="3 6" id="KW-0521">NADP</keyword>
<comment type="catalytic activity">
    <reaction evidence="6">
        <text>(6S)-NADHX + ADP = AMP + phosphate + NADH + H(+)</text>
        <dbReference type="Rhea" id="RHEA:32223"/>
        <dbReference type="ChEBI" id="CHEBI:15378"/>
        <dbReference type="ChEBI" id="CHEBI:43474"/>
        <dbReference type="ChEBI" id="CHEBI:57945"/>
        <dbReference type="ChEBI" id="CHEBI:64074"/>
        <dbReference type="ChEBI" id="CHEBI:456215"/>
        <dbReference type="ChEBI" id="CHEBI:456216"/>
        <dbReference type="EC" id="4.2.1.136"/>
    </reaction>
</comment>
<feature type="binding site" evidence="6">
    <location>
        <begin position="201"/>
        <end position="205"/>
    </location>
    <ligand>
        <name>AMP</name>
        <dbReference type="ChEBI" id="CHEBI:456215"/>
    </ligand>
</feature>
<evidence type="ECO:0000259" key="7">
    <source>
        <dbReference type="PROSITE" id="PS51383"/>
    </source>
</evidence>
<reference evidence="8" key="1">
    <citation type="submission" date="2020-10" db="EMBL/GenBank/DDBJ databases">
        <authorList>
            <person name="Gilroy R."/>
        </authorList>
    </citation>
    <scope>NUCLEOTIDE SEQUENCE</scope>
    <source>
        <strain evidence="8">ChiBcec15-4380</strain>
    </source>
</reference>
<dbReference type="InterPro" id="IPR029056">
    <property type="entry name" value="Ribokinase-like"/>
</dbReference>
<dbReference type="Pfam" id="PF01256">
    <property type="entry name" value="Carb_kinase"/>
    <property type="match status" value="1"/>
</dbReference>
<dbReference type="EC" id="4.2.1.136" evidence="6"/>
<keyword evidence="1 6" id="KW-0547">Nucleotide-binding</keyword>
<dbReference type="GO" id="GO:0005524">
    <property type="term" value="F:ATP binding"/>
    <property type="evidence" value="ECO:0007669"/>
    <property type="project" value="UniProtKB-KW"/>
</dbReference>
<dbReference type="PROSITE" id="PS51383">
    <property type="entry name" value="YJEF_C_3"/>
    <property type="match status" value="1"/>
</dbReference>
<name>A0A9D1DHK8_9FIRM</name>
<dbReference type="GO" id="GO:0046496">
    <property type="term" value="P:nicotinamide nucleotide metabolic process"/>
    <property type="evidence" value="ECO:0007669"/>
    <property type="project" value="UniProtKB-UniRule"/>
</dbReference>
<comment type="cofactor">
    <cofactor evidence="6">
        <name>Mg(2+)</name>
        <dbReference type="ChEBI" id="CHEBI:18420"/>
    </cofactor>
</comment>
<feature type="binding site" evidence="6">
    <location>
        <position position="117"/>
    </location>
    <ligand>
        <name>(6S)-NADPHX</name>
        <dbReference type="ChEBI" id="CHEBI:64076"/>
    </ligand>
</feature>
<dbReference type="Proteomes" id="UP000824239">
    <property type="component" value="Unassembled WGS sequence"/>
</dbReference>
<feature type="domain" description="YjeF C-terminal" evidence="7">
    <location>
        <begin position="11"/>
        <end position="287"/>
    </location>
</feature>
<dbReference type="GO" id="GO:0052856">
    <property type="term" value="F:NAD(P)HX epimerase activity"/>
    <property type="evidence" value="ECO:0007669"/>
    <property type="project" value="TreeGrafter"/>
</dbReference>
<feature type="binding site" evidence="6">
    <location>
        <position position="229"/>
    </location>
    <ligand>
        <name>AMP</name>
        <dbReference type="ChEBI" id="CHEBI:456215"/>
    </ligand>
</feature>
<keyword evidence="2 6" id="KW-0067">ATP-binding</keyword>
<dbReference type="CDD" id="cd01171">
    <property type="entry name" value="YXKO-related"/>
    <property type="match status" value="1"/>
</dbReference>
<comment type="catalytic activity">
    <reaction evidence="6">
        <text>(6S)-NADPHX + ADP = AMP + phosphate + NADPH + H(+)</text>
        <dbReference type="Rhea" id="RHEA:32235"/>
        <dbReference type="ChEBI" id="CHEBI:15378"/>
        <dbReference type="ChEBI" id="CHEBI:43474"/>
        <dbReference type="ChEBI" id="CHEBI:57783"/>
        <dbReference type="ChEBI" id="CHEBI:64076"/>
        <dbReference type="ChEBI" id="CHEBI:456215"/>
        <dbReference type="ChEBI" id="CHEBI:456216"/>
        <dbReference type="EC" id="4.2.1.136"/>
    </reaction>
</comment>
<accession>A0A9D1DHK8</accession>
<dbReference type="SUPFAM" id="SSF53613">
    <property type="entry name" value="Ribokinase-like"/>
    <property type="match status" value="1"/>
</dbReference>
<evidence type="ECO:0000256" key="5">
    <source>
        <dbReference type="ARBA" id="ARBA00023239"/>
    </source>
</evidence>
<dbReference type="PANTHER" id="PTHR12592">
    <property type="entry name" value="ATP-DEPENDENT (S)-NAD(P)H-HYDRATE DEHYDRATASE FAMILY MEMBER"/>
    <property type="match status" value="1"/>
</dbReference>
<evidence type="ECO:0000313" key="9">
    <source>
        <dbReference type="Proteomes" id="UP000824239"/>
    </source>
</evidence>
<evidence type="ECO:0000256" key="6">
    <source>
        <dbReference type="HAMAP-Rule" id="MF_01965"/>
    </source>
</evidence>
<evidence type="ECO:0000256" key="1">
    <source>
        <dbReference type="ARBA" id="ARBA00022741"/>
    </source>
</evidence>
<dbReference type="GO" id="GO:0110051">
    <property type="term" value="P:metabolite repair"/>
    <property type="evidence" value="ECO:0007669"/>
    <property type="project" value="TreeGrafter"/>
</dbReference>
<evidence type="ECO:0000256" key="3">
    <source>
        <dbReference type="ARBA" id="ARBA00022857"/>
    </source>
</evidence>
<dbReference type="PANTHER" id="PTHR12592:SF0">
    <property type="entry name" value="ATP-DEPENDENT (S)-NAD(P)H-HYDRATE DEHYDRATASE"/>
    <property type="match status" value="1"/>
</dbReference>
<comment type="subunit">
    <text evidence="6">Homotetramer.</text>
</comment>
<feature type="binding site" evidence="6">
    <location>
        <position position="230"/>
    </location>
    <ligand>
        <name>(6S)-NADPHX</name>
        <dbReference type="ChEBI" id="CHEBI:64076"/>
    </ligand>
</feature>
<organism evidence="8 9">
    <name type="scientific">Candidatus Avoscillospira avicola</name>
    <dbReference type="NCBI Taxonomy" id="2840706"/>
    <lineage>
        <taxon>Bacteria</taxon>
        <taxon>Bacillati</taxon>
        <taxon>Bacillota</taxon>
        <taxon>Clostridia</taxon>
        <taxon>Eubacteriales</taxon>
        <taxon>Oscillospiraceae</taxon>
        <taxon>Oscillospiraceae incertae sedis</taxon>
        <taxon>Candidatus Avoscillospira</taxon>
    </lineage>
</organism>
<dbReference type="GO" id="GO:0052855">
    <property type="term" value="F:ADP-dependent NAD(P)H-hydrate dehydratase activity"/>
    <property type="evidence" value="ECO:0007669"/>
    <property type="project" value="UniProtKB-UniRule"/>
</dbReference>
<gene>
    <name evidence="6" type="primary">nnrD</name>
    <name evidence="8" type="ORF">IAA53_05905</name>
</gene>
<feature type="binding site" evidence="6">
    <location>
        <position position="46"/>
    </location>
    <ligand>
        <name>(6S)-NADPHX</name>
        <dbReference type="ChEBI" id="CHEBI:64076"/>
    </ligand>
</feature>
<sequence>MATVPVCIRTSPALIRRLCPPRRPDSHKGDYGRILIVAGAEGFTGAPVLAARAALRAGTGLIFTAVPRAVYPIVAGKLDAPMVLPLPDDGAGKLSCAALPELLARLETADACLLGPGLGRSAELDRLVAAVIDACRCPLILDADGINAVAAHRDRLRGAACPLILTPHEGEFRRLWPEPETSRLQGAMALARETGAVVLRKGHETLITDGQRSYVNRTGNPGMATGGSGDALAGILLALLGQGAKPLEAAAAAAWLHGRAGDRAAARRGQYGLAPGDLIEALPRLLP</sequence>
<dbReference type="HAMAP" id="MF_01965">
    <property type="entry name" value="NADHX_dehydratase"/>
    <property type="match status" value="1"/>
</dbReference>
<evidence type="ECO:0000256" key="2">
    <source>
        <dbReference type="ARBA" id="ARBA00022840"/>
    </source>
</evidence>
<evidence type="ECO:0000313" key="8">
    <source>
        <dbReference type="EMBL" id="HIR50804.1"/>
    </source>
</evidence>
<dbReference type="Gene3D" id="3.40.1190.20">
    <property type="match status" value="1"/>
</dbReference>
<keyword evidence="5 6" id="KW-0456">Lyase</keyword>
<feature type="binding site" evidence="6">
    <location>
        <position position="168"/>
    </location>
    <ligand>
        <name>(6S)-NADPHX</name>
        <dbReference type="ChEBI" id="CHEBI:64076"/>
    </ligand>
</feature>
<dbReference type="EMBL" id="DVHE01000048">
    <property type="protein sequence ID" value="HIR50804.1"/>
    <property type="molecule type" value="Genomic_DNA"/>
</dbReference>
<evidence type="ECO:0000256" key="4">
    <source>
        <dbReference type="ARBA" id="ARBA00023027"/>
    </source>
</evidence>
<dbReference type="NCBIfam" id="TIGR00196">
    <property type="entry name" value="yjeF_cterm"/>
    <property type="match status" value="1"/>
</dbReference>
<comment type="similarity">
    <text evidence="6">Belongs to the NnrD/CARKD family.</text>
</comment>
<protein>
    <recommendedName>
        <fullName evidence="6">ADP-dependent (S)-NAD(P)H-hydrate dehydratase</fullName>
        <ecNumber evidence="6">4.2.1.136</ecNumber>
    </recommendedName>
    <alternativeName>
        <fullName evidence="6">ADP-dependent NAD(P)HX dehydratase</fullName>
    </alternativeName>
</protein>
<proteinExistence type="inferred from homology"/>
<dbReference type="AlphaFoldDB" id="A0A9D1DHK8"/>